<dbReference type="GO" id="GO:0008033">
    <property type="term" value="P:tRNA processing"/>
    <property type="evidence" value="ECO:0007669"/>
    <property type="project" value="UniProtKB-KW"/>
</dbReference>
<feature type="domain" description="tRNA wybutosine-synthesizing protein" evidence="12">
    <location>
        <begin position="18"/>
        <end position="150"/>
    </location>
</feature>
<evidence type="ECO:0000256" key="2">
    <source>
        <dbReference type="ARBA" id="ARBA00008569"/>
    </source>
</evidence>
<dbReference type="InterPro" id="IPR003827">
    <property type="entry name" value="tRNA_yW-synthesising"/>
</dbReference>
<reference evidence="13" key="1">
    <citation type="journal article" date="2023" name="Mol. Biol. Evol.">
        <title>Third-Generation Sequencing Reveals the Adaptive Role of the Epigenome in Three Deep-Sea Polychaetes.</title>
        <authorList>
            <person name="Perez M."/>
            <person name="Aroh O."/>
            <person name="Sun Y."/>
            <person name="Lan Y."/>
            <person name="Juniper S.K."/>
            <person name="Young C.R."/>
            <person name="Angers B."/>
            <person name="Qian P.Y."/>
        </authorList>
    </citation>
    <scope>NUCLEOTIDE SEQUENCE</scope>
    <source>
        <strain evidence="13">P08H-3</strain>
    </source>
</reference>
<dbReference type="GO" id="GO:0032259">
    <property type="term" value="P:methylation"/>
    <property type="evidence" value="ECO:0007669"/>
    <property type="project" value="UniProtKB-KW"/>
</dbReference>
<evidence type="ECO:0000256" key="11">
    <source>
        <dbReference type="ARBA" id="ARBA00049202"/>
    </source>
</evidence>
<dbReference type="PANTHER" id="PTHR48418:SF1">
    <property type="entry name" value="TRNA WYBUTOSINE-SYNTHESIZING PROTEIN 3"/>
    <property type="match status" value="1"/>
</dbReference>
<keyword evidence="5" id="KW-0489">Methyltransferase</keyword>
<keyword evidence="6" id="KW-0808">Transferase</keyword>
<accession>A0AAD9K0S5</accession>
<keyword evidence="7" id="KW-0949">S-adenosyl-L-methionine</keyword>
<keyword evidence="8" id="KW-0819">tRNA processing</keyword>
<evidence type="ECO:0000256" key="10">
    <source>
        <dbReference type="ARBA" id="ARBA00030554"/>
    </source>
</evidence>
<dbReference type="AlphaFoldDB" id="A0AAD9K0S5"/>
<comment type="caution">
    <text evidence="13">The sequence shown here is derived from an EMBL/GenBank/DDBJ whole genome shotgun (WGS) entry which is preliminary data.</text>
</comment>
<comment type="function">
    <text evidence="9">Probable S-adenosyl-L-methionine-dependent methyltransferase that acts as a component of the wybutosine biosynthesis pathway. Wybutosine is a hyper modified guanosine with a tricyclic base found at the 3'-position adjacent to the anticodon of eukaryotic phenylalanine tRNA.</text>
</comment>
<keyword evidence="14" id="KW-1185">Reference proteome</keyword>
<proteinExistence type="inferred from homology"/>
<sequence>MGSSTVACQSREVFNRQKKLSLSAIDNSRKGSIDDAIVNLVTFINDQSNYFTLSSCSGRIHIFEENDKLTKKKGCKWLYTTHDHCDARDVLESLKRSEGDATLKYEAFILHVQCYDIEASQTVHSVSMTAGFRNSGISISKKGKIVVYVSHICTLANERMMENVIRIQRFFDAFKTAMMLECKTDEEQATCRKPNQNTVKHKAADDRVPVTQLLDSSCISKTCNITMEENLTELFMEALNE</sequence>
<dbReference type="PANTHER" id="PTHR48418">
    <property type="entry name" value="TRNA WYBUTOSINE-SYNTHESIZING PROTEIN 3"/>
    <property type="match status" value="1"/>
</dbReference>
<dbReference type="GO" id="GO:0008168">
    <property type="term" value="F:methyltransferase activity"/>
    <property type="evidence" value="ECO:0007669"/>
    <property type="project" value="UniProtKB-KW"/>
</dbReference>
<dbReference type="Gene3D" id="3.30.1960.10">
    <property type="entry name" value="tRNA wybutosine-synthesizing-like"/>
    <property type="match status" value="1"/>
</dbReference>
<gene>
    <name evidence="13" type="ORF">LSH36_92g02021</name>
</gene>
<comment type="catalytic activity">
    <reaction evidence="11">
        <text>4-demethyl-7-[(3S)-3-amino-3-carboxypropyl]wyosine(37) in tRNA(Phe) + S-adenosyl-L-methionine = 7-[(3S)-3-amino-3-carboxypropyl]wyosine(37) in tRNA(Phe) + S-adenosyl-L-homocysteine + H(+)</text>
        <dbReference type="Rhea" id="RHEA:36635"/>
        <dbReference type="Rhea" id="RHEA-COMP:10378"/>
        <dbReference type="Rhea" id="RHEA-COMP:10379"/>
        <dbReference type="ChEBI" id="CHEBI:15378"/>
        <dbReference type="ChEBI" id="CHEBI:57856"/>
        <dbReference type="ChEBI" id="CHEBI:59789"/>
        <dbReference type="ChEBI" id="CHEBI:73543"/>
        <dbReference type="ChEBI" id="CHEBI:73550"/>
        <dbReference type="EC" id="2.1.1.282"/>
    </reaction>
</comment>
<dbReference type="InterPro" id="IPR036602">
    <property type="entry name" value="tRNA_yW-synthesising-like_sf"/>
</dbReference>
<evidence type="ECO:0000256" key="8">
    <source>
        <dbReference type="ARBA" id="ARBA00022694"/>
    </source>
</evidence>
<evidence type="ECO:0000256" key="6">
    <source>
        <dbReference type="ARBA" id="ARBA00022679"/>
    </source>
</evidence>
<dbReference type="Proteomes" id="UP001208570">
    <property type="component" value="Unassembled WGS sequence"/>
</dbReference>
<evidence type="ECO:0000259" key="12">
    <source>
        <dbReference type="Pfam" id="PF02676"/>
    </source>
</evidence>
<evidence type="ECO:0000256" key="7">
    <source>
        <dbReference type="ARBA" id="ARBA00022691"/>
    </source>
</evidence>
<dbReference type="EMBL" id="JAODUP010000092">
    <property type="protein sequence ID" value="KAK2162747.1"/>
    <property type="molecule type" value="Genomic_DNA"/>
</dbReference>
<dbReference type="EC" id="2.1.1.282" evidence="3"/>
<evidence type="ECO:0000256" key="4">
    <source>
        <dbReference type="ARBA" id="ARBA00016536"/>
    </source>
</evidence>
<dbReference type="Pfam" id="PF02676">
    <property type="entry name" value="TYW3"/>
    <property type="match status" value="1"/>
</dbReference>
<comment type="similarity">
    <text evidence="2">Belongs to the TYW3 family.</text>
</comment>
<evidence type="ECO:0000313" key="14">
    <source>
        <dbReference type="Proteomes" id="UP001208570"/>
    </source>
</evidence>
<evidence type="ECO:0000256" key="5">
    <source>
        <dbReference type="ARBA" id="ARBA00022603"/>
    </source>
</evidence>
<comment type="pathway">
    <text evidence="1">tRNA modification; wybutosine-tRNA(Phe) biosynthesis.</text>
</comment>
<evidence type="ECO:0000313" key="13">
    <source>
        <dbReference type="EMBL" id="KAK2162747.1"/>
    </source>
</evidence>
<evidence type="ECO:0000256" key="1">
    <source>
        <dbReference type="ARBA" id="ARBA00004797"/>
    </source>
</evidence>
<protein>
    <recommendedName>
        <fullName evidence="4">tRNA wybutosine-synthesizing protein 3 homolog</fullName>
        <ecNumber evidence="3">2.1.1.282</ecNumber>
    </recommendedName>
    <alternativeName>
        <fullName evidence="10">tRNA(Phe) 7-((3-amino-3-carboxypropyl)-4-demethylwyosine(37)-N(4))-methyltransferase</fullName>
    </alternativeName>
</protein>
<evidence type="ECO:0000256" key="9">
    <source>
        <dbReference type="ARBA" id="ARBA00025378"/>
    </source>
</evidence>
<dbReference type="SUPFAM" id="SSF111278">
    <property type="entry name" value="SSo0622-like"/>
    <property type="match status" value="1"/>
</dbReference>
<evidence type="ECO:0000256" key="3">
    <source>
        <dbReference type="ARBA" id="ARBA00012750"/>
    </source>
</evidence>
<name>A0AAD9K0S5_9ANNE</name>
<organism evidence="13 14">
    <name type="scientific">Paralvinella palmiformis</name>
    <dbReference type="NCBI Taxonomy" id="53620"/>
    <lineage>
        <taxon>Eukaryota</taxon>
        <taxon>Metazoa</taxon>
        <taxon>Spiralia</taxon>
        <taxon>Lophotrochozoa</taxon>
        <taxon>Annelida</taxon>
        <taxon>Polychaeta</taxon>
        <taxon>Sedentaria</taxon>
        <taxon>Canalipalpata</taxon>
        <taxon>Terebellida</taxon>
        <taxon>Terebelliformia</taxon>
        <taxon>Alvinellidae</taxon>
        <taxon>Paralvinella</taxon>
    </lineage>
</organism>